<reference evidence="8" key="1">
    <citation type="submission" date="2022-11" db="EMBL/GenBank/DDBJ databases">
        <authorList>
            <person name="Petersen C."/>
        </authorList>
    </citation>
    <scope>NUCLEOTIDE SEQUENCE</scope>
    <source>
        <strain evidence="8">IBT 34128</strain>
    </source>
</reference>
<feature type="transmembrane region" description="Helical" evidence="6">
    <location>
        <begin position="215"/>
        <end position="237"/>
    </location>
</feature>
<dbReference type="PROSITE" id="PS50850">
    <property type="entry name" value="MFS"/>
    <property type="match status" value="1"/>
</dbReference>
<evidence type="ECO:0000259" key="7">
    <source>
        <dbReference type="PROSITE" id="PS50850"/>
    </source>
</evidence>
<dbReference type="OrthoDB" id="2153661at2759"/>
<protein>
    <recommendedName>
        <fullName evidence="7">Major facilitator superfamily (MFS) profile domain-containing protein</fullName>
    </recommendedName>
</protein>
<dbReference type="PANTHER" id="PTHR23508">
    <property type="entry name" value="CARBOXYLIC ACID TRANSPORTER PROTEIN HOMOLOG"/>
    <property type="match status" value="1"/>
</dbReference>
<proteinExistence type="predicted"/>
<feature type="transmembrane region" description="Helical" evidence="6">
    <location>
        <begin position="258"/>
        <end position="280"/>
    </location>
</feature>
<reference evidence="8" key="2">
    <citation type="journal article" date="2023" name="IMA Fungus">
        <title>Comparative genomic study of the Penicillium genus elucidates a diverse pangenome and 15 lateral gene transfer events.</title>
        <authorList>
            <person name="Petersen C."/>
            <person name="Sorensen T."/>
            <person name="Nielsen M.R."/>
            <person name="Sondergaard T.E."/>
            <person name="Sorensen J.L."/>
            <person name="Fitzpatrick D.A."/>
            <person name="Frisvad J.C."/>
            <person name="Nielsen K.L."/>
        </authorList>
    </citation>
    <scope>NUCLEOTIDE SEQUENCE</scope>
    <source>
        <strain evidence="8">IBT 34128</strain>
    </source>
</reference>
<comment type="subcellular location">
    <subcellularLocation>
        <location evidence="1">Membrane</location>
        <topology evidence="1">Multi-pass membrane protein</topology>
    </subcellularLocation>
</comment>
<dbReference type="GO" id="GO:0046943">
    <property type="term" value="F:carboxylic acid transmembrane transporter activity"/>
    <property type="evidence" value="ECO:0007669"/>
    <property type="project" value="TreeGrafter"/>
</dbReference>
<evidence type="ECO:0000256" key="4">
    <source>
        <dbReference type="ARBA" id="ARBA00023136"/>
    </source>
</evidence>
<evidence type="ECO:0000313" key="8">
    <source>
        <dbReference type="EMBL" id="KAJ5095326.1"/>
    </source>
</evidence>
<feature type="region of interest" description="Disordered" evidence="5">
    <location>
        <begin position="1"/>
        <end position="30"/>
    </location>
</feature>
<dbReference type="SUPFAM" id="SSF103473">
    <property type="entry name" value="MFS general substrate transporter"/>
    <property type="match status" value="1"/>
</dbReference>
<gene>
    <name evidence="8" type="ORF">NUU61_004682</name>
</gene>
<dbReference type="Proteomes" id="UP001141434">
    <property type="component" value="Unassembled WGS sequence"/>
</dbReference>
<feature type="transmembrane region" description="Helical" evidence="6">
    <location>
        <begin position="87"/>
        <end position="104"/>
    </location>
</feature>
<feature type="transmembrane region" description="Helical" evidence="6">
    <location>
        <begin position="182"/>
        <end position="209"/>
    </location>
</feature>
<keyword evidence="9" id="KW-1185">Reference proteome</keyword>
<dbReference type="InterPro" id="IPR005828">
    <property type="entry name" value="MFS_sugar_transport-like"/>
</dbReference>
<organism evidence="8 9">
    <name type="scientific">Penicillium alfredii</name>
    <dbReference type="NCBI Taxonomy" id="1506179"/>
    <lineage>
        <taxon>Eukaryota</taxon>
        <taxon>Fungi</taxon>
        <taxon>Dikarya</taxon>
        <taxon>Ascomycota</taxon>
        <taxon>Pezizomycotina</taxon>
        <taxon>Eurotiomycetes</taxon>
        <taxon>Eurotiomycetidae</taxon>
        <taxon>Eurotiales</taxon>
        <taxon>Aspergillaceae</taxon>
        <taxon>Penicillium</taxon>
    </lineage>
</organism>
<feature type="transmembrane region" description="Helical" evidence="6">
    <location>
        <begin position="141"/>
        <end position="161"/>
    </location>
</feature>
<dbReference type="InterPro" id="IPR036259">
    <property type="entry name" value="MFS_trans_sf"/>
</dbReference>
<evidence type="ECO:0000256" key="1">
    <source>
        <dbReference type="ARBA" id="ARBA00004141"/>
    </source>
</evidence>
<accession>A0A9W9K7H0</accession>
<feature type="transmembrane region" description="Helical" evidence="6">
    <location>
        <begin position="308"/>
        <end position="328"/>
    </location>
</feature>
<keyword evidence="4 6" id="KW-0472">Membrane</keyword>
<dbReference type="RefSeq" id="XP_056510877.1">
    <property type="nucleotide sequence ID" value="XM_056655264.1"/>
</dbReference>
<dbReference type="AlphaFoldDB" id="A0A9W9K7H0"/>
<dbReference type="InterPro" id="IPR020846">
    <property type="entry name" value="MFS_dom"/>
</dbReference>
<feature type="domain" description="Major facilitator superfamily (MFS) profile" evidence="7">
    <location>
        <begin position="45"/>
        <end position="455"/>
    </location>
</feature>
<evidence type="ECO:0000256" key="6">
    <source>
        <dbReference type="SAM" id="Phobius"/>
    </source>
</evidence>
<sequence>MAVPGNATRKGHLEVTSQATPDIEDNAETTTPDVYRPAKWQSTVTIVGCYIANFSDGFQNSLANPTNVIFKKLLGPRGYTSEMKSRISNSLIIGAILGIVVFGYTSDMFSRRGGLLFTSSLVAIGTLMSTLALQVHPSHNMLWYFVIVRGITGFGVGGEYPPSAAAGIEESNDFVKKYRGPLFVSFTTLMATLAGPILMIIYLICLIASDNNLTITFHAIYSIATILPITIILLRLFMADSSLFHYSNLTRQRRSIRIYLLLARRYWWRILTISVAFFLYDFINFPNSIMSSTIISSLVQDHHIRVTAIWQVILAVLPVPGVVVGAWLTNVIGRRKTGMVGFAGYVVLGFIIGGTYDKLSQHIAAFVVLYGLLQACGHMGPGATIGLTSSESFPTAMRSMGYGIATAFGRTGAAVGTQCFTPLQDRAGNSSTFYVAGGVAVLGILVYSLLPESGEIDLEKEDQDLKEYLLQHGFTIDAKS</sequence>
<feature type="transmembrane region" description="Helical" evidence="6">
    <location>
        <begin position="116"/>
        <end position="135"/>
    </location>
</feature>
<keyword evidence="2 6" id="KW-0812">Transmembrane</keyword>
<dbReference type="Pfam" id="PF00083">
    <property type="entry name" value="Sugar_tr"/>
    <property type="match status" value="2"/>
</dbReference>
<dbReference type="Gene3D" id="1.20.1250.20">
    <property type="entry name" value="MFS general substrate transporter like domains"/>
    <property type="match status" value="1"/>
</dbReference>
<dbReference type="GeneID" id="81394432"/>
<dbReference type="PANTHER" id="PTHR23508:SF10">
    <property type="entry name" value="CARBOXYLIC ACID TRANSPORTER PROTEIN HOMOLOG"/>
    <property type="match status" value="1"/>
</dbReference>
<comment type="caution">
    <text evidence="8">The sequence shown here is derived from an EMBL/GenBank/DDBJ whole genome shotgun (WGS) entry which is preliminary data.</text>
</comment>
<feature type="transmembrane region" description="Helical" evidence="6">
    <location>
        <begin position="431"/>
        <end position="450"/>
    </location>
</feature>
<feature type="transmembrane region" description="Helical" evidence="6">
    <location>
        <begin position="340"/>
        <end position="356"/>
    </location>
</feature>
<dbReference type="EMBL" id="JAPMSZ010000007">
    <property type="protein sequence ID" value="KAJ5095326.1"/>
    <property type="molecule type" value="Genomic_DNA"/>
</dbReference>
<evidence type="ECO:0000256" key="3">
    <source>
        <dbReference type="ARBA" id="ARBA00022989"/>
    </source>
</evidence>
<evidence type="ECO:0000256" key="2">
    <source>
        <dbReference type="ARBA" id="ARBA00022692"/>
    </source>
</evidence>
<keyword evidence="3 6" id="KW-1133">Transmembrane helix</keyword>
<name>A0A9W9K7H0_9EURO</name>
<dbReference type="GO" id="GO:0005886">
    <property type="term" value="C:plasma membrane"/>
    <property type="evidence" value="ECO:0007669"/>
    <property type="project" value="TreeGrafter"/>
</dbReference>
<evidence type="ECO:0000313" key="9">
    <source>
        <dbReference type="Proteomes" id="UP001141434"/>
    </source>
</evidence>
<evidence type="ECO:0000256" key="5">
    <source>
        <dbReference type="SAM" id="MobiDB-lite"/>
    </source>
</evidence>